<dbReference type="Gene3D" id="3.30.465.10">
    <property type="match status" value="1"/>
</dbReference>
<dbReference type="GO" id="GO:0046872">
    <property type="term" value="F:metal ion binding"/>
    <property type="evidence" value="ECO:0007669"/>
    <property type="project" value="UniProtKB-KW"/>
</dbReference>
<dbReference type="SUPFAM" id="SSF56176">
    <property type="entry name" value="FAD-binding/transporter-associated domain-like"/>
    <property type="match status" value="1"/>
</dbReference>
<dbReference type="RefSeq" id="WP_127342132.1">
    <property type="nucleotide sequence ID" value="NZ_RJJX01000001.1"/>
</dbReference>
<dbReference type="EMBL" id="RJJX01000001">
    <property type="protein sequence ID" value="RUT79990.1"/>
    <property type="molecule type" value="Genomic_DNA"/>
</dbReference>
<dbReference type="InterPro" id="IPR017896">
    <property type="entry name" value="4Fe4S_Fe-S-bd"/>
</dbReference>
<dbReference type="Pfam" id="PF13183">
    <property type="entry name" value="Fer4_8"/>
    <property type="match status" value="1"/>
</dbReference>
<dbReference type="GO" id="GO:0071949">
    <property type="term" value="F:FAD binding"/>
    <property type="evidence" value="ECO:0007669"/>
    <property type="project" value="InterPro"/>
</dbReference>
<feature type="domain" description="FAD-binding PCMH-type" evidence="9">
    <location>
        <begin position="38"/>
        <end position="278"/>
    </location>
</feature>
<dbReference type="GO" id="GO:0004458">
    <property type="term" value="F:D-lactate dehydrogenase (cytochrome) activity"/>
    <property type="evidence" value="ECO:0007669"/>
    <property type="project" value="TreeGrafter"/>
</dbReference>
<keyword evidence="3" id="KW-0479">Metal-binding</keyword>
<evidence type="ECO:0000259" key="9">
    <source>
        <dbReference type="PROSITE" id="PS51387"/>
    </source>
</evidence>
<comment type="caution">
    <text evidence="10">The sequence shown here is derived from an EMBL/GenBank/DDBJ whole genome shotgun (WGS) entry which is preliminary data.</text>
</comment>
<organism evidence="10 11">
    <name type="scientific">Ancylomarina longa</name>
    <dbReference type="NCBI Taxonomy" id="2487017"/>
    <lineage>
        <taxon>Bacteria</taxon>
        <taxon>Pseudomonadati</taxon>
        <taxon>Bacteroidota</taxon>
        <taxon>Bacteroidia</taxon>
        <taxon>Marinilabiliales</taxon>
        <taxon>Marinifilaceae</taxon>
        <taxon>Ancylomarina</taxon>
    </lineage>
</organism>
<dbReference type="PANTHER" id="PTHR11748:SF119">
    <property type="entry name" value="D-2-HYDROXYGLUTARATE DEHYDROGENASE"/>
    <property type="match status" value="1"/>
</dbReference>
<dbReference type="Gene3D" id="3.30.43.10">
    <property type="entry name" value="Uridine Diphospho-n-acetylenolpyruvylglucosamine Reductase, domain 2"/>
    <property type="match status" value="1"/>
</dbReference>
<keyword evidence="6" id="KW-0408">Iron</keyword>
<dbReference type="InterPro" id="IPR016171">
    <property type="entry name" value="Vanillyl_alc_oxidase_C-sub2"/>
</dbReference>
<dbReference type="InterPro" id="IPR009051">
    <property type="entry name" value="Helical_ferredxn"/>
</dbReference>
<keyword evidence="2" id="KW-0285">Flavoprotein</keyword>
<dbReference type="GO" id="GO:1903457">
    <property type="term" value="P:lactate catabolic process"/>
    <property type="evidence" value="ECO:0007669"/>
    <property type="project" value="TreeGrafter"/>
</dbReference>
<feature type="domain" description="4Fe-4S ferredoxin-type" evidence="8">
    <location>
        <begin position="620"/>
        <end position="653"/>
    </location>
</feature>
<keyword evidence="5" id="KW-0560">Oxidoreductase</keyword>
<dbReference type="Pfam" id="PF01565">
    <property type="entry name" value="FAD_binding_4"/>
    <property type="match status" value="1"/>
</dbReference>
<dbReference type="PANTHER" id="PTHR11748">
    <property type="entry name" value="D-LACTATE DEHYDROGENASE"/>
    <property type="match status" value="1"/>
</dbReference>
<protein>
    <submittedName>
        <fullName evidence="10">FAD-binding oxidoreductase</fullName>
    </submittedName>
</protein>
<dbReference type="Proteomes" id="UP000282985">
    <property type="component" value="Unassembled WGS sequence"/>
</dbReference>
<dbReference type="InterPro" id="IPR006094">
    <property type="entry name" value="Oxid_FAD_bind_N"/>
</dbReference>
<evidence type="ECO:0000313" key="10">
    <source>
        <dbReference type="EMBL" id="RUT79990.1"/>
    </source>
</evidence>
<evidence type="ECO:0000256" key="5">
    <source>
        <dbReference type="ARBA" id="ARBA00023002"/>
    </source>
</evidence>
<dbReference type="InterPro" id="IPR016169">
    <property type="entry name" value="FAD-bd_PCMH_sub2"/>
</dbReference>
<name>A0A434AZG7_9BACT</name>
<dbReference type="InterPro" id="IPR016167">
    <property type="entry name" value="FAD-bd_PCMH_sub1"/>
</dbReference>
<dbReference type="Gene3D" id="1.10.1060.10">
    <property type="entry name" value="Alpha-helical ferredoxin"/>
    <property type="match status" value="1"/>
</dbReference>
<dbReference type="InterPro" id="IPR004113">
    <property type="entry name" value="FAD-bd_oxidored_4_C"/>
</dbReference>
<dbReference type="PROSITE" id="PS51379">
    <property type="entry name" value="4FE4S_FER_2"/>
    <property type="match status" value="1"/>
</dbReference>
<dbReference type="SUPFAM" id="SSF55103">
    <property type="entry name" value="FAD-linked oxidases, C-terminal domain"/>
    <property type="match status" value="1"/>
</dbReference>
<comment type="cofactor">
    <cofactor evidence="1">
        <name>FAD</name>
        <dbReference type="ChEBI" id="CHEBI:57692"/>
    </cofactor>
</comment>
<evidence type="ECO:0000313" key="11">
    <source>
        <dbReference type="Proteomes" id="UP000282985"/>
    </source>
</evidence>
<dbReference type="InterPro" id="IPR036318">
    <property type="entry name" value="FAD-bd_PCMH-like_sf"/>
</dbReference>
<accession>A0A434AZG7</accession>
<evidence type="ECO:0000256" key="2">
    <source>
        <dbReference type="ARBA" id="ARBA00022630"/>
    </source>
</evidence>
<keyword evidence="7" id="KW-0411">Iron-sulfur</keyword>
<gene>
    <name evidence="10" type="ORF">DLK05_01145</name>
</gene>
<sequence>MQQNTSAPKFQLLQERLEGEVHQDITTKILYATDASAYKVIPLAVIYPKTEKDIVELIHFARQEKLSLIPRAAGTSLAGQVVGNGIVVDISKYFTKIIELNTEEKWVKVQPGVILDELNLYLKEYGLFFGPETSTASRCMMGGMLGNNSCGSHSIIYGSTRDHTLEATCILSDGSKAVFGNISKQAFEEKCEANNGMESQVYRQIKEILSKPENQESIRKEYPDPQIKRRNTGYAIDLLLETAPFTEEGTDFNFCKLLAGSEGTLAFTTEIKLNLVATPPKEKALVCAHFANLEEAISGNLIALKYKPGAVELMDEEILKLSEGNHLQIQNRFFLQGNPGALLIIEFARESMSEIEKLVSEMEADFKKNKLGYHFPMVTRAEKIARVWELRKSALGVLSNMPGDAKPVSLIEDTSVRPEVMQDYIATFKELMKKHQINCVFHAHIGSGEIHMRPILNLKSEADQQKFYAIGADSARLVKKYKGSLSGEHGDGRLRGEFISIMIGEHNYNLLREIKHYWDPENIFNPGKIVDTPKMNTHLRYQANQITKEIPTYFDFSGDLGILRATERCNGSGDCRNTHLTGKAMCPSYQAGLDEKMSTRARANLFREFLTNSEEKNPFNHPELYDILDLCLSCKACKAECPSNVDMAKLKAEFLQQYYNTHGIPLRSRLIANITKINQLGSLFPRLFNAINQHPFIGKVVKKNLGFAPERSIPKLYSSTLRKWYRGNTNEQQTLERKVYLFADEFTNYNDTPIGIKTVKLLQALGYEVCIPDHQESGRTYLSKGLVKKAKALAIKNVNLLKDLITKETPLVGIEPSAILTFRDEYPELVPTEMQAVAKNLAKHTFTIEEFLHQEMQRGNIKKAQFTHEQKEIKFHAHCYQKALSTSSHTQFILSFPENYTATEIPSGCCGMAGSFGYEKEHYDLSKQVGELVLLPEIRRTAPSVLIAASGTSCRHQIKDESEREAVHPVEILWEALVPN</sequence>
<dbReference type="PROSITE" id="PS00198">
    <property type="entry name" value="4FE4S_FER_1"/>
    <property type="match status" value="1"/>
</dbReference>
<proteinExistence type="predicted"/>
<dbReference type="Gene3D" id="1.10.45.10">
    <property type="entry name" value="Vanillyl-alcohol Oxidase, Chain A, domain 4"/>
    <property type="match status" value="1"/>
</dbReference>
<evidence type="ECO:0000256" key="7">
    <source>
        <dbReference type="ARBA" id="ARBA00023014"/>
    </source>
</evidence>
<dbReference type="GO" id="GO:0008720">
    <property type="term" value="F:D-lactate dehydrogenase (NAD+) activity"/>
    <property type="evidence" value="ECO:0007669"/>
    <property type="project" value="TreeGrafter"/>
</dbReference>
<keyword evidence="4" id="KW-0274">FAD</keyword>
<dbReference type="PROSITE" id="PS51387">
    <property type="entry name" value="FAD_PCMH"/>
    <property type="match status" value="1"/>
</dbReference>
<dbReference type="AlphaFoldDB" id="A0A434AZG7"/>
<evidence type="ECO:0000259" key="8">
    <source>
        <dbReference type="PROSITE" id="PS51379"/>
    </source>
</evidence>
<evidence type="ECO:0000256" key="3">
    <source>
        <dbReference type="ARBA" id="ARBA00022723"/>
    </source>
</evidence>
<dbReference type="InterPro" id="IPR016164">
    <property type="entry name" value="FAD-linked_Oxase-like_C"/>
</dbReference>
<dbReference type="OrthoDB" id="9767256at2"/>
<evidence type="ECO:0000256" key="1">
    <source>
        <dbReference type="ARBA" id="ARBA00001974"/>
    </source>
</evidence>
<dbReference type="GO" id="GO:0051536">
    <property type="term" value="F:iron-sulfur cluster binding"/>
    <property type="evidence" value="ECO:0007669"/>
    <property type="project" value="UniProtKB-KW"/>
</dbReference>
<dbReference type="Gene3D" id="3.30.70.2740">
    <property type="match status" value="1"/>
</dbReference>
<dbReference type="InterPro" id="IPR016166">
    <property type="entry name" value="FAD-bd_PCMH"/>
</dbReference>
<evidence type="ECO:0000256" key="4">
    <source>
        <dbReference type="ARBA" id="ARBA00022827"/>
    </source>
</evidence>
<dbReference type="InterPro" id="IPR017900">
    <property type="entry name" value="4Fe4S_Fe_S_CS"/>
</dbReference>
<evidence type="ECO:0000256" key="6">
    <source>
        <dbReference type="ARBA" id="ARBA00023004"/>
    </source>
</evidence>
<dbReference type="SUPFAM" id="SSF46548">
    <property type="entry name" value="alpha-helical ferredoxin"/>
    <property type="match status" value="1"/>
</dbReference>
<dbReference type="Pfam" id="PF02913">
    <property type="entry name" value="FAD-oxidase_C"/>
    <property type="match status" value="1"/>
</dbReference>
<keyword evidence="11" id="KW-1185">Reference proteome</keyword>
<reference evidence="10 11" key="1">
    <citation type="submission" date="2018-11" db="EMBL/GenBank/DDBJ databases">
        <title>Parancylomarina longa gen. nov., sp. nov., isolated from sediments of southern Okinawa.</title>
        <authorList>
            <person name="Fu T."/>
        </authorList>
    </citation>
    <scope>NUCLEOTIDE SEQUENCE [LARGE SCALE GENOMIC DNA]</scope>
    <source>
        <strain evidence="10 11">T3-2 S1-C</strain>
    </source>
</reference>